<feature type="domain" description="O-methyltransferase C-terminal" evidence="4">
    <location>
        <begin position="208"/>
        <end position="345"/>
    </location>
</feature>
<keyword evidence="2" id="KW-0808">Transferase</keyword>
<dbReference type="InterPro" id="IPR001077">
    <property type="entry name" value="COMT_C"/>
</dbReference>
<dbReference type="SUPFAM" id="SSF53335">
    <property type="entry name" value="S-adenosyl-L-methionine-dependent methyltransferases"/>
    <property type="match status" value="1"/>
</dbReference>
<accession>A0A1V6TAN8</accession>
<evidence type="ECO:0000256" key="3">
    <source>
        <dbReference type="ARBA" id="ARBA00022691"/>
    </source>
</evidence>
<dbReference type="PANTHER" id="PTHR43712">
    <property type="entry name" value="PUTATIVE (AFU_ORTHOLOGUE AFUA_4G14580)-RELATED"/>
    <property type="match status" value="1"/>
</dbReference>
<dbReference type="Proteomes" id="UP000191342">
    <property type="component" value="Unassembled WGS sequence"/>
</dbReference>
<dbReference type="GO" id="GO:0044550">
    <property type="term" value="P:secondary metabolite biosynthetic process"/>
    <property type="evidence" value="ECO:0007669"/>
    <property type="project" value="UniProtKB-ARBA"/>
</dbReference>
<keyword evidence="6" id="KW-1185">Reference proteome</keyword>
<dbReference type="PANTHER" id="PTHR43712:SF18">
    <property type="entry name" value="PUTATIVE (AFU_ORTHOLOGUE AFUA_4G14240)-RELATED"/>
    <property type="match status" value="1"/>
</dbReference>
<dbReference type="InterPro" id="IPR029063">
    <property type="entry name" value="SAM-dependent_MTases_sf"/>
</dbReference>
<dbReference type="Gene3D" id="3.40.50.150">
    <property type="entry name" value="Vaccinia Virus protein VP39"/>
    <property type="match status" value="1"/>
</dbReference>
<comment type="caution">
    <text evidence="5">The sequence shown here is derived from an EMBL/GenBank/DDBJ whole genome shotgun (WGS) entry which is preliminary data.</text>
</comment>
<evidence type="ECO:0000313" key="5">
    <source>
        <dbReference type="EMBL" id="OQE23432.1"/>
    </source>
</evidence>
<evidence type="ECO:0000256" key="2">
    <source>
        <dbReference type="ARBA" id="ARBA00022679"/>
    </source>
</evidence>
<evidence type="ECO:0000259" key="4">
    <source>
        <dbReference type="Pfam" id="PF00891"/>
    </source>
</evidence>
<dbReference type="PROSITE" id="PS51683">
    <property type="entry name" value="SAM_OMT_II"/>
    <property type="match status" value="1"/>
</dbReference>
<dbReference type="InterPro" id="IPR016461">
    <property type="entry name" value="COMT-like"/>
</dbReference>
<dbReference type="AlphaFoldDB" id="A0A1V6TAN8"/>
<evidence type="ECO:0000256" key="1">
    <source>
        <dbReference type="ARBA" id="ARBA00022603"/>
    </source>
</evidence>
<reference evidence="6" key="1">
    <citation type="journal article" date="2017" name="Nat. Microbiol.">
        <title>Global analysis of biosynthetic gene clusters reveals vast potential of secondary metabolite production in Penicillium species.</title>
        <authorList>
            <person name="Nielsen J.C."/>
            <person name="Grijseels S."/>
            <person name="Prigent S."/>
            <person name="Ji B."/>
            <person name="Dainat J."/>
            <person name="Nielsen K.F."/>
            <person name="Frisvad J.C."/>
            <person name="Workman M."/>
            <person name="Nielsen J."/>
        </authorList>
    </citation>
    <scope>NUCLEOTIDE SEQUENCE [LARGE SCALE GENOMIC DNA]</scope>
    <source>
        <strain evidence="6">IBT 14082</strain>
    </source>
</reference>
<organism evidence="5 6">
    <name type="scientific">Penicillium flavigenum</name>
    <dbReference type="NCBI Taxonomy" id="254877"/>
    <lineage>
        <taxon>Eukaryota</taxon>
        <taxon>Fungi</taxon>
        <taxon>Dikarya</taxon>
        <taxon>Ascomycota</taxon>
        <taxon>Pezizomycotina</taxon>
        <taxon>Eurotiomycetes</taxon>
        <taxon>Eurotiomycetidae</taxon>
        <taxon>Eurotiales</taxon>
        <taxon>Aspergillaceae</taxon>
        <taxon>Penicillium</taxon>
    </lineage>
</organism>
<dbReference type="OrthoDB" id="1535081at2759"/>
<name>A0A1V6TAN8_9EURO</name>
<dbReference type="EMBL" id="MLQL01000011">
    <property type="protein sequence ID" value="OQE23432.1"/>
    <property type="molecule type" value="Genomic_DNA"/>
</dbReference>
<protein>
    <recommendedName>
        <fullName evidence="4">O-methyltransferase C-terminal domain-containing protein</fullName>
    </recommendedName>
</protein>
<keyword evidence="3" id="KW-0949">S-adenosyl-L-methionine</keyword>
<proteinExistence type="predicted"/>
<dbReference type="GO" id="GO:0008171">
    <property type="term" value="F:O-methyltransferase activity"/>
    <property type="evidence" value="ECO:0007669"/>
    <property type="project" value="InterPro"/>
</dbReference>
<keyword evidence="1" id="KW-0489">Methyltransferase</keyword>
<sequence>MSFPEARKKLLQTVTLAPALGFVPVAVHFHLFDCLQLIGKPATSQDVYDHHRKHYGDKTNLSVQLTDDTLLLMGALGLVDVLPDDVYLANDVTKFLVDMPSSQHGALHFTSEILLGSAFLMRRLVETDFSYPFQECQTPFQYAYESMGSEISREHAYSIMGHTGRLDSFNTFMTGKFGRGETMPNRVRNLGYDLDGLISQSLQAKVPTVFVDIGGGRGELLLELKDTFPKLEADNLVLQEYNSEIGEVPGVTEMSWNYKEEGHEQPVKGALVYSLAFVLHNLSDVEAVKLLRKIAAAMSPQSRILIQELTKNTISATTHAAMIIMYGGRERKSAEWKDLAADAGLTVTFEAYPPVGECLVEMRKILN</sequence>
<evidence type="ECO:0000313" key="6">
    <source>
        <dbReference type="Proteomes" id="UP000191342"/>
    </source>
</evidence>
<dbReference type="GO" id="GO:0032259">
    <property type="term" value="P:methylation"/>
    <property type="evidence" value="ECO:0007669"/>
    <property type="project" value="UniProtKB-KW"/>
</dbReference>
<gene>
    <name evidence="5" type="ORF">PENFLA_c011G00008</name>
</gene>
<dbReference type="Pfam" id="PF00891">
    <property type="entry name" value="Methyltransf_2"/>
    <property type="match status" value="1"/>
</dbReference>